<gene>
    <name evidence="1" type="ORF">BZL54_19500</name>
</gene>
<evidence type="ECO:0000313" key="2">
    <source>
        <dbReference type="Proteomes" id="UP000217994"/>
    </source>
</evidence>
<evidence type="ECO:0000313" key="1">
    <source>
        <dbReference type="EMBL" id="PCE30690.1"/>
    </source>
</evidence>
<protein>
    <submittedName>
        <fullName evidence="1">Uncharacterized protein</fullName>
    </submittedName>
</protein>
<accession>A0A2A4FDF0</accession>
<organism evidence="1 2">
    <name type="scientific">Burkholderia ubonensis subsp. mesacidophila</name>
    <dbReference type="NCBI Taxonomy" id="265293"/>
    <lineage>
        <taxon>Bacteria</taxon>
        <taxon>Pseudomonadati</taxon>
        <taxon>Pseudomonadota</taxon>
        <taxon>Betaproteobacteria</taxon>
        <taxon>Burkholderiales</taxon>
        <taxon>Burkholderiaceae</taxon>
        <taxon>Burkholderia</taxon>
        <taxon>Burkholderia cepacia complex</taxon>
    </lineage>
</organism>
<name>A0A2A4FDF0_9BURK</name>
<proteinExistence type="predicted"/>
<dbReference type="Proteomes" id="UP000217994">
    <property type="component" value="Unassembled WGS sequence"/>
</dbReference>
<sequence>MVSILRWLPERWRTPRLCLWLLANCPLPIDQYLPSVVWAQRCVLRGNTIIERCASNEITPGDVQAKNIYGSSVALSYYDLVEISSMSPLCPVGNSKWTSDQLESLRHIGIKHGADLRGSC</sequence>
<dbReference type="EMBL" id="MTZU01000057">
    <property type="protein sequence ID" value="PCE30690.1"/>
    <property type="molecule type" value="Genomic_DNA"/>
</dbReference>
<reference evidence="1 2" key="1">
    <citation type="submission" date="2017-01" db="EMBL/GenBank/DDBJ databases">
        <title>Whole-Genome Shotgun Sequencing of Two beta-Proteobacterial Species in Search of the Bulgecin Biosynthetic Cluster.</title>
        <authorList>
            <person name="Horsman M.E."/>
            <person name="Marous D.R."/>
            <person name="Li R."/>
            <person name="Oliver R.A."/>
            <person name="Byun B."/>
            <person name="Emrich S.J."/>
            <person name="Boggess B."/>
            <person name="Townsend C.A."/>
            <person name="Mobashery S."/>
        </authorList>
    </citation>
    <scope>NUCLEOTIDE SEQUENCE [LARGE SCALE GENOMIC DNA]</scope>
    <source>
        <strain evidence="1 2">ATCC 31433</strain>
    </source>
</reference>
<comment type="caution">
    <text evidence="1">The sequence shown here is derived from an EMBL/GenBank/DDBJ whole genome shotgun (WGS) entry which is preliminary data.</text>
</comment>
<dbReference type="AlphaFoldDB" id="A0A2A4FDF0"/>